<comment type="subcellular location">
    <subcellularLocation>
        <location evidence="2">Cytoplasm</location>
    </subcellularLocation>
    <subcellularLocation>
        <location evidence="1">Nucleus</location>
    </subcellularLocation>
</comment>
<dbReference type="EMBL" id="ABDC03006256">
    <property type="status" value="NOT_ANNOTATED_CDS"/>
    <property type="molecule type" value="Genomic_DNA"/>
</dbReference>
<dbReference type="PANTHER" id="PTHR12896:SF1">
    <property type="entry name" value="ELONGATOR COMPLEX PROTEIN 4"/>
    <property type="match status" value="1"/>
</dbReference>
<dbReference type="AlphaFoldDB" id="A0A8C5XIE6"/>
<dbReference type="GO" id="GO:0002098">
    <property type="term" value="P:tRNA wobble uridine modification"/>
    <property type="evidence" value="ECO:0007669"/>
    <property type="project" value="InterPro"/>
</dbReference>
<name>A0A8C5XIE6_MICMU</name>
<keyword evidence="13" id="KW-1185">Reference proteome</keyword>
<evidence type="ECO:0000256" key="8">
    <source>
        <dbReference type="ARBA" id="ARBA00023242"/>
    </source>
</evidence>
<keyword evidence="8" id="KW-0539">Nucleus</keyword>
<organism evidence="12 13">
    <name type="scientific">Microcebus murinus</name>
    <name type="common">Gray mouse lemur</name>
    <name type="synonym">Lemur murinus</name>
    <dbReference type="NCBI Taxonomy" id="30608"/>
    <lineage>
        <taxon>Eukaryota</taxon>
        <taxon>Metazoa</taxon>
        <taxon>Chordata</taxon>
        <taxon>Craniata</taxon>
        <taxon>Vertebrata</taxon>
        <taxon>Euteleostomi</taxon>
        <taxon>Mammalia</taxon>
        <taxon>Eutheria</taxon>
        <taxon>Euarchontoglires</taxon>
        <taxon>Primates</taxon>
        <taxon>Strepsirrhini</taxon>
        <taxon>Lemuriformes</taxon>
        <taxon>Cheirogaleidae</taxon>
        <taxon>Microcebus</taxon>
    </lineage>
</organism>
<evidence type="ECO:0000256" key="10">
    <source>
        <dbReference type="ARBA" id="ARBA00064684"/>
    </source>
</evidence>
<evidence type="ECO:0000256" key="5">
    <source>
        <dbReference type="ARBA" id="ARBA00020265"/>
    </source>
</evidence>
<evidence type="ECO:0000256" key="1">
    <source>
        <dbReference type="ARBA" id="ARBA00004123"/>
    </source>
</evidence>
<evidence type="ECO:0000256" key="3">
    <source>
        <dbReference type="ARBA" id="ARBA00005043"/>
    </source>
</evidence>
<evidence type="ECO:0000256" key="7">
    <source>
        <dbReference type="ARBA" id="ARBA00022694"/>
    </source>
</evidence>
<dbReference type="GeneTree" id="ENSGT00390000001443"/>
<evidence type="ECO:0000313" key="13">
    <source>
        <dbReference type="Proteomes" id="UP000694394"/>
    </source>
</evidence>
<evidence type="ECO:0000256" key="4">
    <source>
        <dbReference type="ARBA" id="ARBA00007573"/>
    </source>
</evidence>
<proteinExistence type="inferred from homology"/>
<evidence type="ECO:0000256" key="9">
    <source>
        <dbReference type="ARBA" id="ARBA00045238"/>
    </source>
</evidence>
<dbReference type="FunFam" id="3.40.50.300:FF:000623">
    <property type="entry name" value="Elongator acetyltransferase complex subunit 4"/>
    <property type="match status" value="1"/>
</dbReference>
<dbReference type="GO" id="GO:0005737">
    <property type="term" value="C:cytoplasm"/>
    <property type="evidence" value="ECO:0007669"/>
    <property type="project" value="UniProtKB-SubCell"/>
</dbReference>
<reference evidence="12" key="2">
    <citation type="submission" date="2025-08" db="UniProtKB">
        <authorList>
            <consortium name="Ensembl"/>
        </authorList>
    </citation>
    <scope>IDENTIFICATION</scope>
</reference>
<keyword evidence="6" id="KW-0963">Cytoplasm</keyword>
<dbReference type="PANTHER" id="PTHR12896">
    <property type="entry name" value="PAX6 NEIGHBOR PROTEIN PAXNEB"/>
    <property type="match status" value="1"/>
</dbReference>
<dbReference type="CDD" id="cd19494">
    <property type="entry name" value="Elp4"/>
    <property type="match status" value="1"/>
</dbReference>
<dbReference type="Proteomes" id="UP000694394">
    <property type="component" value="Chromosome 5"/>
</dbReference>
<reference evidence="12" key="1">
    <citation type="submission" date="2016-12" db="EMBL/GenBank/DDBJ databases">
        <title>Mouse lemur reference genome and diversity panel.</title>
        <authorList>
            <person name="Harris R."/>
            <person name="Larsen P."/>
            <person name="Liu Y."/>
            <person name="Hughes D.S."/>
            <person name="Murali S."/>
            <person name="Raveendran M."/>
            <person name="Korchina V."/>
            <person name="Wang M."/>
            <person name="Jhangiani S."/>
            <person name="Bandaranaike D."/>
            <person name="Bellair M."/>
            <person name="Blankenburg K."/>
            <person name="Chao H."/>
            <person name="Dahdouli M."/>
            <person name="Dinh H."/>
            <person name="Doddapaneni H."/>
            <person name="English A."/>
            <person name="Firestine M."/>
            <person name="Gnanaolivu R."/>
            <person name="Gross S."/>
            <person name="Hernandez B."/>
            <person name="Javaid M."/>
            <person name="Jayaseelan J."/>
            <person name="Jones J."/>
            <person name="Khan Z."/>
            <person name="Kovar C."/>
            <person name="Kurapati P."/>
            <person name="Le B."/>
            <person name="Lee S."/>
            <person name="Li M."/>
            <person name="Mathew T."/>
            <person name="Narasimhan A."/>
            <person name="Ngo D."/>
            <person name="Nguyen L."/>
            <person name="Okwuonu G."/>
            <person name="Ongeri F."/>
            <person name="Osuji N."/>
            <person name="Pu L.-L."/>
            <person name="Puazo M."/>
            <person name="Quiroz J."/>
            <person name="Raj R."/>
            <person name="Rajbhandari K."/>
            <person name="Reid J.G."/>
            <person name="Santibanez J."/>
            <person name="Sexton D."/>
            <person name="Skinner E."/>
            <person name="Vee V."/>
            <person name="Weissenberger G."/>
            <person name="Wu Y."/>
            <person name="Xin Y."/>
            <person name="Han Y."/>
            <person name="Campbell C."/>
            <person name="Brown A."/>
            <person name="Sullivan B."/>
            <person name="Shelton J."/>
            <person name="Brown S."/>
            <person name="Dudchenko O."/>
            <person name="Machol I."/>
            <person name="Durand N."/>
            <person name="Shamim M."/>
            <person name="Lieberman A."/>
            <person name="Muzny D.M."/>
            <person name="Richards S."/>
            <person name="Yoder A."/>
            <person name="Worley K.C."/>
            <person name="Rogers J."/>
            <person name="Gibbs R.A."/>
        </authorList>
    </citation>
    <scope>NUCLEOTIDE SEQUENCE [LARGE SCALE GENOMIC DNA]</scope>
</reference>
<protein>
    <recommendedName>
        <fullName evidence="5">Elongator complex protein 4</fullName>
    </recommendedName>
    <alternativeName>
        <fullName evidence="11">PAX6 neighbor gene protein</fullName>
    </alternativeName>
</protein>
<dbReference type="Pfam" id="PF05625">
    <property type="entry name" value="PAXNEB"/>
    <property type="match status" value="1"/>
</dbReference>
<comment type="function">
    <text evidence="9">Component of the elongator complex which is required for multiple tRNA modifications, including mcm5U (5-methoxycarbonylmethyl uridine), mcm5s2U (5-methoxycarbonylmethyl-2-thiouridine), and ncm5U (5-carbamoylmethyl uridine). The elongator complex catalyzes the formation of carboxymethyluridine in the wobble base at position 34 in tRNAs.</text>
</comment>
<comment type="similarity">
    <text evidence="4">Belongs to the ELP4 family.</text>
</comment>
<sequence>MAAAATCGTGAGSTASVASAASKSKVTSFQRRGPRASGTDSGGLRLVSIAGTRPSVRNGQLLVSTGLPALDQLLGGGLAVGTVLLIEEDKYNIYSPLLFKYFLAEGIISGHTLLVASAKEDPADILQELPAPLLDDNCKKELDEDVCNHKTPESNVKMKIAWRYQLLPKMEQIGPVSSSRFGHYYDISKRIPQELIEASNWHGFFLPEKRSSPLKVESCSLTHGYLKLLQFIQNIIYEEGFDGSNPQKKKKNILRIGIQNLGSPLWGDDICCTENCDNSHSLTKFLYLLRGLLRTSLSACIITMPTHLIQNKAIIARVTNLSDTVVGLESFIGSERETNPLYKDYHGLIHIRQIPRLNNLICDESDVKDLAFKLKRKLFTIEWVQDNYLRQERNIYPPGFSYLLKQKDSAWGEGSLQHSTFLMSFLAKATAFASRLVRHGEPLKQTGSGRIRQAAGPRLWHDGRRQEAPGFLGIPP</sequence>
<evidence type="ECO:0000256" key="2">
    <source>
        <dbReference type="ARBA" id="ARBA00004496"/>
    </source>
</evidence>
<dbReference type="GO" id="GO:0006357">
    <property type="term" value="P:regulation of transcription by RNA polymerase II"/>
    <property type="evidence" value="ECO:0007669"/>
    <property type="project" value="Ensembl"/>
</dbReference>
<accession>A0A8C5XIE6</accession>
<dbReference type="Ensembl" id="ENSMICT00000055093.2">
    <property type="protein sequence ID" value="ENSMICP00000025710.2"/>
    <property type="gene ID" value="ENSMICG00000031183.2"/>
</dbReference>
<evidence type="ECO:0000256" key="11">
    <source>
        <dbReference type="ARBA" id="ARBA00075498"/>
    </source>
</evidence>
<comment type="subunit">
    <text evidence="10">Component of the elongator complex which consists of ELP1, ELP2, ELP3, ELP4, ELP5 and ELP6.</text>
</comment>
<evidence type="ECO:0000256" key="6">
    <source>
        <dbReference type="ARBA" id="ARBA00022490"/>
    </source>
</evidence>
<dbReference type="GO" id="GO:0033588">
    <property type="term" value="C:elongator holoenzyme complex"/>
    <property type="evidence" value="ECO:0007669"/>
    <property type="project" value="Ensembl"/>
</dbReference>
<comment type="pathway">
    <text evidence="3">tRNA modification; 5-methoxycarbonylmethyl-2-thiouridine-tRNA biosynthesis.</text>
</comment>
<keyword evidence="7" id="KW-0819">tRNA processing</keyword>
<gene>
    <name evidence="12" type="primary">ELP4</name>
</gene>
<dbReference type="EMBL" id="ABDC03006254">
    <property type="status" value="NOT_ANNOTATED_CDS"/>
    <property type="molecule type" value="Genomic_DNA"/>
</dbReference>
<reference evidence="12" key="3">
    <citation type="submission" date="2025-09" db="UniProtKB">
        <authorList>
            <consortium name="Ensembl"/>
        </authorList>
    </citation>
    <scope>IDENTIFICATION</scope>
</reference>
<dbReference type="Gene3D" id="3.40.50.300">
    <property type="entry name" value="P-loop containing nucleotide triphosphate hydrolases"/>
    <property type="match status" value="1"/>
</dbReference>
<dbReference type="InterPro" id="IPR008728">
    <property type="entry name" value="Elongator_complex_protein_4"/>
</dbReference>
<evidence type="ECO:0000313" key="12">
    <source>
        <dbReference type="Ensembl" id="ENSMICP00000025710.2"/>
    </source>
</evidence>
<dbReference type="InterPro" id="IPR027417">
    <property type="entry name" value="P-loop_NTPase"/>
</dbReference>
<dbReference type="GO" id="GO:0008023">
    <property type="term" value="C:transcription elongation factor complex"/>
    <property type="evidence" value="ECO:0007669"/>
    <property type="project" value="Ensembl"/>
</dbReference>
<dbReference type="UniPathway" id="UPA00988"/>
<dbReference type="EMBL" id="ABDC03006255">
    <property type="status" value="NOT_ANNOTATED_CDS"/>
    <property type="molecule type" value="Genomic_DNA"/>
</dbReference>